<keyword evidence="2" id="KW-1185">Reference proteome</keyword>
<protein>
    <submittedName>
        <fullName evidence="1">Uncharacterized protein</fullName>
    </submittedName>
</protein>
<evidence type="ECO:0000313" key="2">
    <source>
        <dbReference type="Proteomes" id="UP000011668"/>
    </source>
</evidence>
<gene>
    <name evidence="1" type="ORF">AG1IA_06517</name>
</gene>
<dbReference type="HOGENOM" id="CLU_1807529_0_0_1"/>
<name>L8WRS8_THACA</name>
<dbReference type="AlphaFoldDB" id="L8WRS8"/>
<evidence type="ECO:0000313" key="1">
    <source>
        <dbReference type="EMBL" id="ELU39458.1"/>
    </source>
</evidence>
<dbReference type="EMBL" id="AFRT01001765">
    <property type="protein sequence ID" value="ELU39458.1"/>
    <property type="molecule type" value="Genomic_DNA"/>
</dbReference>
<organism evidence="1 2">
    <name type="scientific">Thanatephorus cucumeris (strain AG1-IA)</name>
    <name type="common">Rice sheath blight fungus</name>
    <name type="synonym">Rhizoctonia solani</name>
    <dbReference type="NCBI Taxonomy" id="983506"/>
    <lineage>
        <taxon>Eukaryota</taxon>
        <taxon>Fungi</taxon>
        <taxon>Dikarya</taxon>
        <taxon>Basidiomycota</taxon>
        <taxon>Agaricomycotina</taxon>
        <taxon>Agaricomycetes</taxon>
        <taxon>Cantharellales</taxon>
        <taxon>Ceratobasidiaceae</taxon>
        <taxon>Rhizoctonia</taxon>
        <taxon>Rhizoctonia solani AG-1</taxon>
    </lineage>
</organism>
<comment type="caution">
    <text evidence="1">The sequence shown here is derived from an EMBL/GenBank/DDBJ whole genome shotgun (WGS) entry which is preliminary data.</text>
</comment>
<sequence>MTLRGNFNDPRSSLRRTTGFVSLPLGNTITCTVDPKSADFLNVKNRALYAECWQNPTIFSMNPHPQLTPVCRRGADSAILGADVWQNLDVMRIFRTFGMCGAPAPSRERVVLDGRGSLPLFHSGGLYILASTTLFLHARLPPY</sequence>
<reference evidence="1 2" key="1">
    <citation type="journal article" date="2013" name="Nat. Commun.">
        <title>The evolution and pathogenic mechanisms of the rice sheath blight pathogen.</title>
        <authorList>
            <person name="Zheng A."/>
            <person name="Lin R."/>
            <person name="Xu L."/>
            <person name="Qin P."/>
            <person name="Tang C."/>
            <person name="Ai P."/>
            <person name="Zhang D."/>
            <person name="Liu Y."/>
            <person name="Sun Z."/>
            <person name="Feng H."/>
            <person name="Wang Y."/>
            <person name="Chen Y."/>
            <person name="Liang X."/>
            <person name="Fu R."/>
            <person name="Li Q."/>
            <person name="Zhang J."/>
            <person name="Yu X."/>
            <person name="Xie Z."/>
            <person name="Ding L."/>
            <person name="Guan P."/>
            <person name="Tang J."/>
            <person name="Liang Y."/>
            <person name="Wang S."/>
            <person name="Deng Q."/>
            <person name="Li S."/>
            <person name="Zhu J."/>
            <person name="Wang L."/>
            <person name="Liu H."/>
            <person name="Li P."/>
        </authorList>
    </citation>
    <scope>NUCLEOTIDE SEQUENCE [LARGE SCALE GENOMIC DNA]</scope>
    <source>
        <strain evidence="2">AG-1 IA</strain>
    </source>
</reference>
<dbReference type="Proteomes" id="UP000011668">
    <property type="component" value="Unassembled WGS sequence"/>
</dbReference>
<accession>L8WRS8</accession>
<proteinExistence type="predicted"/>